<dbReference type="AlphaFoldDB" id="A0A4S4LQR5"/>
<feature type="region of interest" description="Disordered" evidence="1">
    <location>
        <begin position="1"/>
        <end position="20"/>
    </location>
</feature>
<dbReference type="EMBL" id="SGPL01000257">
    <property type="protein sequence ID" value="THH14682.1"/>
    <property type="molecule type" value="Genomic_DNA"/>
</dbReference>
<dbReference type="GO" id="GO:0005634">
    <property type="term" value="C:nucleus"/>
    <property type="evidence" value="ECO:0007669"/>
    <property type="project" value="TreeGrafter"/>
</dbReference>
<dbReference type="GO" id="GO:0016887">
    <property type="term" value="F:ATP hydrolysis activity"/>
    <property type="evidence" value="ECO:0007669"/>
    <property type="project" value="InterPro"/>
</dbReference>
<dbReference type="InterPro" id="IPR027417">
    <property type="entry name" value="P-loop_NTPase"/>
</dbReference>
<dbReference type="PANTHER" id="PTHR23389:SF21">
    <property type="entry name" value="ATPASE FAMILY AAA DOMAIN-CONTAINING PROTEIN 5"/>
    <property type="match status" value="1"/>
</dbReference>
<feature type="region of interest" description="Disordered" evidence="1">
    <location>
        <begin position="27"/>
        <end position="101"/>
    </location>
</feature>
<dbReference type="Gene3D" id="3.40.50.300">
    <property type="entry name" value="P-loop containing nucleotide triphosphate hydrolases"/>
    <property type="match status" value="1"/>
</dbReference>
<evidence type="ECO:0000259" key="2">
    <source>
        <dbReference type="Pfam" id="PF00004"/>
    </source>
</evidence>
<feature type="region of interest" description="Disordered" evidence="1">
    <location>
        <begin position="280"/>
        <end position="353"/>
    </location>
</feature>
<comment type="caution">
    <text evidence="3">The sequence shown here is derived from an EMBL/GenBank/DDBJ whole genome shotgun (WGS) entry which is preliminary data.</text>
</comment>
<evidence type="ECO:0000256" key="1">
    <source>
        <dbReference type="SAM" id="MobiDB-lite"/>
    </source>
</evidence>
<dbReference type="PANTHER" id="PTHR23389">
    <property type="entry name" value="CHROMOSOME TRANSMISSION FIDELITY FACTOR 18"/>
    <property type="match status" value="1"/>
</dbReference>
<keyword evidence="4" id="KW-1185">Reference proteome</keyword>
<dbReference type="GO" id="GO:0003677">
    <property type="term" value="F:DNA binding"/>
    <property type="evidence" value="ECO:0007669"/>
    <property type="project" value="TreeGrafter"/>
</dbReference>
<organism evidence="3 4">
    <name type="scientific">Bondarzewia mesenterica</name>
    <dbReference type="NCBI Taxonomy" id="1095465"/>
    <lineage>
        <taxon>Eukaryota</taxon>
        <taxon>Fungi</taxon>
        <taxon>Dikarya</taxon>
        <taxon>Basidiomycota</taxon>
        <taxon>Agaricomycotina</taxon>
        <taxon>Agaricomycetes</taxon>
        <taxon>Russulales</taxon>
        <taxon>Bondarzewiaceae</taxon>
        <taxon>Bondarzewia</taxon>
    </lineage>
</organism>
<feature type="compositionally biased region" description="Low complexity" evidence="1">
    <location>
        <begin position="83"/>
        <end position="98"/>
    </location>
</feature>
<evidence type="ECO:0000313" key="3">
    <source>
        <dbReference type="EMBL" id="THH14682.1"/>
    </source>
</evidence>
<feature type="compositionally biased region" description="Polar residues" evidence="1">
    <location>
        <begin position="616"/>
        <end position="627"/>
    </location>
</feature>
<feature type="domain" description="ATPase AAA-type core" evidence="2">
    <location>
        <begin position="543"/>
        <end position="571"/>
    </location>
</feature>
<dbReference type="OrthoDB" id="9996895at2759"/>
<feature type="region of interest" description="Disordered" evidence="1">
    <location>
        <begin position="597"/>
        <end position="630"/>
    </location>
</feature>
<dbReference type="Proteomes" id="UP000310158">
    <property type="component" value="Unassembled WGS sequence"/>
</dbReference>
<feature type="compositionally biased region" description="Basic and acidic residues" evidence="1">
    <location>
        <begin position="462"/>
        <end position="472"/>
    </location>
</feature>
<feature type="compositionally biased region" description="Basic and acidic residues" evidence="1">
    <location>
        <begin position="302"/>
        <end position="311"/>
    </location>
</feature>
<dbReference type="GO" id="GO:0005524">
    <property type="term" value="F:ATP binding"/>
    <property type="evidence" value="ECO:0007669"/>
    <property type="project" value="InterPro"/>
</dbReference>
<feature type="region of interest" description="Disordered" evidence="1">
    <location>
        <begin position="427"/>
        <end position="472"/>
    </location>
</feature>
<dbReference type="SUPFAM" id="SSF52540">
    <property type="entry name" value="P-loop containing nucleoside triphosphate hydrolases"/>
    <property type="match status" value="1"/>
</dbReference>
<name>A0A4S4LQR5_9AGAM</name>
<evidence type="ECO:0000313" key="4">
    <source>
        <dbReference type="Proteomes" id="UP000310158"/>
    </source>
</evidence>
<feature type="compositionally biased region" description="Low complexity" evidence="1">
    <location>
        <begin position="326"/>
        <end position="339"/>
    </location>
</feature>
<dbReference type="Pfam" id="PF00004">
    <property type="entry name" value="AAA"/>
    <property type="match status" value="1"/>
</dbReference>
<gene>
    <name evidence="3" type="ORF">EW146_g5684</name>
</gene>
<protein>
    <recommendedName>
        <fullName evidence="2">ATPase AAA-type core domain-containing protein</fullName>
    </recommendedName>
</protein>
<reference evidence="3 4" key="1">
    <citation type="submission" date="2019-02" db="EMBL/GenBank/DDBJ databases">
        <title>Genome sequencing of the rare red list fungi Bondarzewia mesenterica.</title>
        <authorList>
            <person name="Buettner E."/>
            <person name="Kellner H."/>
        </authorList>
    </citation>
    <scope>NUCLEOTIDE SEQUENCE [LARGE SCALE GENOMIC DNA]</scope>
    <source>
        <strain evidence="3 4">DSM 108281</strain>
    </source>
</reference>
<dbReference type="InterPro" id="IPR003959">
    <property type="entry name" value="ATPase_AAA_core"/>
</dbReference>
<feature type="compositionally biased region" description="Polar residues" evidence="1">
    <location>
        <begin position="45"/>
        <end position="57"/>
    </location>
</feature>
<feature type="compositionally biased region" description="Low complexity" evidence="1">
    <location>
        <begin position="435"/>
        <end position="455"/>
    </location>
</feature>
<feature type="compositionally biased region" description="Basic and acidic residues" evidence="1">
    <location>
        <begin position="64"/>
        <end position="82"/>
    </location>
</feature>
<accession>A0A4S4LQR5</accession>
<proteinExistence type="predicted"/>
<sequence>MAESKQRANTRKRKQITSLAGQRTLFDNFLTRNKSHNTRDGNVHNVETQASTEQTADTAPESIADDHSDHDITNADTLDNRESSPLTALSSSLSEQLPPSSPVAVEQDVGAYVHAYAYWSVCGVLTSEAEEQQPKKLHPLFERTSFFRRKGEPLEATSKFSDVIDITDDDTPVRRKSKRLTAPQCTDSTVVPHGIHLPSSPAPTLSDSTITNDVIELSSDDSEQSHIFIENSPIRPRLRPFFNPPQLLHPFLPVPSSDLSNPKKRRKLLHEDQFLQAVFPDGTSQHVRGPQSIYVATYPPFGRRDKGKGRADTSPTELPSLGFLRSKSPSPEPSLGGSSDKPLPSSPSRSREDFVASIPASHRTLYPAISRFFDSPSSHHSSNTRHSDLTQLYWNEKWRPRRAVEVLGNEQNACYLRDWMNALQLHFDQPSDKPSGSQKSSQGSQKSKVGSQSTSQRKRKAGRPEVLREVTHSRKRQRCDELDWIVDDDEVSAEELGYSSDDGLHSSSFQNNAEFSIPKSSPENINPVPSKPFTFGGKICNTILLSGPPGSGKTAAVYACAEELGWEVFEVYPGIGKRSAANLENLIGDVGKNHLVQQPRSRLEGEVSNPGGRDTLPSSPEGSSTALSARDKKIKMIRKPPLKRLRRKAPEDDLTQLIGDEHVVDVAQLVSNTWGASTSDGMQTDGTFRQSIVLFEEVDVLFREDIGFWPAVVKFIKECKRPVIMTCNDLSLVPTDDLPLQDIVTFMPPPLSVTISYIQSLCLAEGGMVDRDEYLDFLVTSDGTKLPTCHGAPVELSDHSLNEEKTYPSLDLRRSINQCQLLFPRSPAPSLPFYLMMSNTDIEALMDTAPDQPAEVLNASAVVDLQTSLDALRLLERGQDTLSLLDAYLMPSRRFIVEVSEDLSNSQIGYISLEPVSRIDLPVDSESYTHDIQIAGVIIGRSPKVVKGNYISNVLNDTLLRPADEPYQTQMQYALGRMVPRVVFLLHQHIVHLDYEPWIRYMVKVDEEDMASKTTVGRQTKNSRGRDFRFLDMDEEKKGILSRTGFGIY</sequence>